<dbReference type="SUPFAM" id="SSF55781">
    <property type="entry name" value="GAF domain-like"/>
    <property type="match status" value="5"/>
</dbReference>
<dbReference type="InterPro" id="IPR009057">
    <property type="entry name" value="Homeodomain-like_sf"/>
</dbReference>
<comment type="caution">
    <text evidence="9">The sequence shown here is derived from an EMBL/GenBank/DDBJ whole genome shotgun (WGS) entry which is preliminary data.</text>
</comment>
<dbReference type="InterPro" id="IPR003018">
    <property type="entry name" value="GAF"/>
</dbReference>
<evidence type="ECO:0000256" key="4">
    <source>
        <dbReference type="ARBA" id="ARBA00023125"/>
    </source>
</evidence>
<dbReference type="InterPro" id="IPR027417">
    <property type="entry name" value="P-loop_NTPase"/>
</dbReference>
<dbReference type="Gene3D" id="1.10.10.60">
    <property type="entry name" value="Homeodomain-like"/>
    <property type="match status" value="1"/>
</dbReference>
<dbReference type="OrthoDB" id="9782110at2"/>
<accession>A0A3E1NF88</accession>
<feature type="domain" description="Sigma-54 factor interaction" evidence="8">
    <location>
        <begin position="922"/>
        <end position="1151"/>
    </location>
</feature>
<dbReference type="PROSITE" id="PS00675">
    <property type="entry name" value="SIGMA54_INTERACT_1"/>
    <property type="match status" value="1"/>
</dbReference>
<dbReference type="InterPro" id="IPR025944">
    <property type="entry name" value="Sigma_54_int_dom_CS"/>
</dbReference>
<dbReference type="PROSITE" id="PS00688">
    <property type="entry name" value="SIGMA54_INTERACT_3"/>
    <property type="match status" value="1"/>
</dbReference>
<dbReference type="Gene3D" id="1.10.8.60">
    <property type="match status" value="1"/>
</dbReference>
<evidence type="ECO:0000256" key="2">
    <source>
        <dbReference type="ARBA" id="ARBA00022840"/>
    </source>
</evidence>
<dbReference type="RefSeq" id="WP_116849024.1">
    <property type="nucleotide sequence ID" value="NZ_QTJU01000009.1"/>
</dbReference>
<dbReference type="Pfam" id="PF25601">
    <property type="entry name" value="AAA_lid_14"/>
    <property type="match status" value="1"/>
</dbReference>
<evidence type="ECO:0000256" key="7">
    <source>
        <dbReference type="SAM" id="Coils"/>
    </source>
</evidence>
<dbReference type="SUPFAM" id="SSF52540">
    <property type="entry name" value="P-loop containing nucleoside triphosphate hydrolases"/>
    <property type="match status" value="1"/>
</dbReference>
<keyword evidence="5" id="KW-0010">Activator</keyword>
<dbReference type="Gene3D" id="3.30.450.40">
    <property type="match status" value="5"/>
</dbReference>
<dbReference type="InterPro" id="IPR025943">
    <property type="entry name" value="Sigma_54_int_dom_ATP-bd_2"/>
</dbReference>
<dbReference type="FunFam" id="3.40.50.300:FF:000006">
    <property type="entry name" value="DNA-binding transcriptional regulator NtrC"/>
    <property type="match status" value="1"/>
</dbReference>
<keyword evidence="7" id="KW-0175">Coiled coil</keyword>
<keyword evidence="2" id="KW-0067">ATP-binding</keyword>
<dbReference type="PROSITE" id="PS00676">
    <property type="entry name" value="SIGMA54_INTERACT_2"/>
    <property type="match status" value="1"/>
</dbReference>
<dbReference type="SMART" id="SM00382">
    <property type="entry name" value="AAA"/>
    <property type="match status" value="1"/>
</dbReference>
<proteinExistence type="predicted"/>
<dbReference type="Proteomes" id="UP000261284">
    <property type="component" value="Unassembled WGS sequence"/>
</dbReference>
<dbReference type="AlphaFoldDB" id="A0A3E1NF88"/>
<sequence length="1236" mass="139844">MPFQETLLLQLSTAIATVRDKQHLREIIQHSLREAGFSDDICLVVNNHEQQRLRLYLLTPNPKRLAQPNYNSITGVTYSPQEAFWLKLSNPGEPGLFDVDELMQQPAVPAYVRYFYNSDIRQVISITLRDRNREIGSLLIYNETKQEYTRRQLMVVQGIGDQIATAVANLLANESITQRLNETETLLTLSRDIAGISDRMQLLPLLRSQLEKMSFYTDIAISVINEDQATVSGLLIDWHKRRHQHPEYKQHSVAKHPVNDGILDTVLHAGGPVAFDLEEVMKWPKVPPYAAFMYKNGIRHFLYTALWHQNRTIGILHLCSPVKKEFNESQLRLLQGMSNQLGTAIANILVNEDIRRKEQEKAILLSISYDIARIREKKDLIDVINTRLKSLFNFNHCGIGLVDKEHQTYTAFLLDPNSPNYHEPALQRDLKKGFPVNDGIVNIALESEQALVLNIEELARNSQSPSYIHLNNAKGIREMVCMALRNEQGSFGLFFLFAQVTGSFTENNLGIIQAVGNQISIAVSNIRATEEVIEREQEKSLLLSIGKDISINMHRDRFISIVLQKLRNLFPLKEFVIAISPDNNQTHHGYLYHLTQESKEAMSQLQQTAPRFDFNDGVYNVVLASERPVVFDLDELCSNGNAPAYIHTFHKHGSKEVLAMALRINNKSIGGLFIHFEEKGTLSQKQINLFEGICHQISIGVSNIQANEEILRRESQQSFLLSIGQDITSCRSKTDLVKIAQQAMGRLFPLRELTICYIDEQTQTHNAYLLHLSDDTLHHKELPERAGESYSINDGIYNSVLTADQPVIFDLDELTAAGNAPRYISFFHSTGSRQAVALPLRMNNASMGTIFIYMAEKNAFSQANLHLALGIGAQISIAVNNFRGYDKIQSQLEEIKRYKTQLEEENQYLQEQIKTAYNHADVVGASKSIQEVFEAVSQVAPSDSTVLLMGETGTGKELVARAIHNASHRKDKLMVKVNCAALPYSLIESELFGHEKGSFTGATERRIGKFELANEGTLFLDEIGEMPPETQVKLLRALQEREIERIGGNTTIKVNVRIIAATNRNLQHEVDMGKFRGDLFYRLNVFPITLPPLRERKEDITLLTQHFIKRFAQKAGKKVKQVGAKPLQQMMQYSWPGNVRELEHLIERSVLMTTGNTITEIHLPLPDKRVPVSSMQQPQEMVIKSFADHERDFIISVLKKTNGKIRGTGGAAELLQLPATTLHSKIKKLGIKKAHM</sequence>
<dbReference type="CDD" id="cd00009">
    <property type="entry name" value="AAA"/>
    <property type="match status" value="1"/>
</dbReference>
<dbReference type="SUPFAM" id="SSF46689">
    <property type="entry name" value="Homeodomain-like"/>
    <property type="match status" value="1"/>
</dbReference>
<evidence type="ECO:0000313" key="10">
    <source>
        <dbReference type="Proteomes" id="UP000261284"/>
    </source>
</evidence>
<dbReference type="Gene3D" id="3.40.50.300">
    <property type="entry name" value="P-loop containing nucleotide triphosphate hydrolases"/>
    <property type="match status" value="1"/>
</dbReference>
<evidence type="ECO:0000256" key="1">
    <source>
        <dbReference type="ARBA" id="ARBA00022741"/>
    </source>
</evidence>
<evidence type="ECO:0000259" key="8">
    <source>
        <dbReference type="PROSITE" id="PS50045"/>
    </source>
</evidence>
<keyword evidence="4" id="KW-0238">DNA-binding</keyword>
<dbReference type="GO" id="GO:0003677">
    <property type="term" value="F:DNA binding"/>
    <property type="evidence" value="ECO:0007669"/>
    <property type="project" value="UniProtKB-KW"/>
</dbReference>
<evidence type="ECO:0000256" key="3">
    <source>
        <dbReference type="ARBA" id="ARBA00023015"/>
    </source>
</evidence>
<keyword evidence="10" id="KW-1185">Reference proteome</keyword>
<dbReference type="Pfam" id="PF13185">
    <property type="entry name" value="GAF_2"/>
    <property type="match status" value="1"/>
</dbReference>
<organism evidence="9 10">
    <name type="scientific">Deminuibacter soli</name>
    <dbReference type="NCBI Taxonomy" id="2291815"/>
    <lineage>
        <taxon>Bacteria</taxon>
        <taxon>Pseudomonadati</taxon>
        <taxon>Bacteroidota</taxon>
        <taxon>Chitinophagia</taxon>
        <taxon>Chitinophagales</taxon>
        <taxon>Chitinophagaceae</taxon>
        <taxon>Deminuibacter</taxon>
    </lineage>
</organism>
<keyword evidence="1" id="KW-0547">Nucleotide-binding</keyword>
<reference evidence="9 10" key="1">
    <citation type="submission" date="2018-08" db="EMBL/GenBank/DDBJ databases">
        <title>Chitinophagaceae sp. K23C18032701, a novel bacterium isolated from forest soil.</title>
        <authorList>
            <person name="Wang C."/>
        </authorList>
    </citation>
    <scope>NUCLEOTIDE SEQUENCE [LARGE SCALE GENOMIC DNA]</scope>
    <source>
        <strain evidence="9 10">K23C18032701</strain>
    </source>
</reference>
<gene>
    <name evidence="9" type="ORF">DXN05_19795</name>
</gene>
<dbReference type="GO" id="GO:0006355">
    <property type="term" value="P:regulation of DNA-templated transcription"/>
    <property type="evidence" value="ECO:0007669"/>
    <property type="project" value="InterPro"/>
</dbReference>
<dbReference type="GO" id="GO:0005524">
    <property type="term" value="F:ATP binding"/>
    <property type="evidence" value="ECO:0007669"/>
    <property type="project" value="UniProtKB-KW"/>
</dbReference>
<dbReference type="PANTHER" id="PTHR32071:SF117">
    <property type="entry name" value="PTS-DEPENDENT DIHYDROXYACETONE KINASE OPERON REGULATORY PROTEIN-RELATED"/>
    <property type="match status" value="1"/>
</dbReference>
<dbReference type="FunFam" id="1.10.8.60:FF:000014">
    <property type="entry name" value="DNA-binding transcriptional regulator NtrC"/>
    <property type="match status" value="1"/>
</dbReference>
<protein>
    <submittedName>
        <fullName evidence="9">GAF domain-containing protein</fullName>
    </submittedName>
</protein>
<keyword evidence="6" id="KW-0804">Transcription</keyword>
<evidence type="ECO:0000313" key="9">
    <source>
        <dbReference type="EMBL" id="RFM26471.1"/>
    </source>
</evidence>
<evidence type="ECO:0000256" key="5">
    <source>
        <dbReference type="ARBA" id="ARBA00023159"/>
    </source>
</evidence>
<dbReference type="Pfam" id="PF01590">
    <property type="entry name" value="GAF"/>
    <property type="match status" value="3"/>
</dbReference>
<dbReference type="InterPro" id="IPR003593">
    <property type="entry name" value="AAA+_ATPase"/>
</dbReference>
<dbReference type="PANTHER" id="PTHR32071">
    <property type="entry name" value="TRANSCRIPTIONAL REGULATORY PROTEIN"/>
    <property type="match status" value="1"/>
</dbReference>
<dbReference type="InterPro" id="IPR025662">
    <property type="entry name" value="Sigma_54_int_dom_ATP-bd_1"/>
</dbReference>
<dbReference type="InterPro" id="IPR029016">
    <property type="entry name" value="GAF-like_dom_sf"/>
</dbReference>
<dbReference type="InterPro" id="IPR002078">
    <property type="entry name" value="Sigma_54_int"/>
</dbReference>
<evidence type="ECO:0000256" key="6">
    <source>
        <dbReference type="ARBA" id="ARBA00023163"/>
    </source>
</evidence>
<dbReference type="SMART" id="SM00065">
    <property type="entry name" value="GAF"/>
    <property type="match status" value="5"/>
</dbReference>
<keyword evidence="3" id="KW-0805">Transcription regulation</keyword>
<dbReference type="InterPro" id="IPR058031">
    <property type="entry name" value="AAA_lid_NorR"/>
</dbReference>
<feature type="coiled-coil region" evidence="7">
    <location>
        <begin position="885"/>
        <end position="919"/>
    </location>
</feature>
<dbReference type="EMBL" id="QTJU01000009">
    <property type="protein sequence ID" value="RFM26471.1"/>
    <property type="molecule type" value="Genomic_DNA"/>
</dbReference>
<dbReference type="PROSITE" id="PS50045">
    <property type="entry name" value="SIGMA54_INTERACT_4"/>
    <property type="match status" value="1"/>
</dbReference>
<name>A0A3E1NF88_9BACT</name>
<dbReference type="Pfam" id="PF00158">
    <property type="entry name" value="Sigma54_activat"/>
    <property type="match status" value="1"/>
</dbReference>